<name>R4Z581_9ACTN</name>
<keyword evidence="2" id="KW-0472">Membrane</keyword>
<reference evidence="3 4" key="1">
    <citation type="journal article" date="2013" name="ISME J.">
        <title>Metabolic model for the filamentous 'Candidatus Microthrix parvicella' based on genomic and metagenomic analyses.</title>
        <authorList>
            <person name="Jon McIlroy S."/>
            <person name="Kristiansen R."/>
            <person name="Albertsen M."/>
            <person name="Michael Karst S."/>
            <person name="Rossetti S."/>
            <person name="Lund Nielsen J."/>
            <person name="Tandoi V."/>
            <person name="James Seviour R."/>
            <person name="Nielsen P.H."/>
        </authorList>
    </citation>
    <scope>NUCLEOTIDE SEQUENCE [LARGE SCALE GENOMIC DNA]</scope>
    <source>
        <strain evidence="3 4">RN1</strain>
    </source>
</reference>
<feature type="transmembrane region" description="Helical" evidence="2">
    <location>
        <begin position="243"/>
        <end position="264"/>
    </location>
</feature>
<sequence>MVTDGEDPVREGDDVPETGESGADPEGSNTWRGLDGQPDASDGSEVSAAAGPEGAPEAEAEVEAAASEAAPAAPPAPAQPPPYVPPVPEAPPTQQQPTTQPAPEQPAAPWGAPGADFSAPGAAAPLPPQQSWPQQQPVQQQPVQQQPVQQQPVQQQPQQWQQPPVAPQAPPAQSWTVPGSPPTQQQPVANVAPPPVVGQPLGQPQAYPPQGYQQQGYQQPGRPYGAPSQPVAPGGPTRGGGPLALLGGLLLLLGGVSLIVGSFLDWAQASVNGQTITLTGFKNAQEQLWGAPGTLAAGGALIIAAVLYFASMKRGVGALKRTLALLPSLAALVWVVYLLVTLQIDKANAQIGLWLCLLGAVLGLAGTFLGRGRKKAALPKS</sequence>
<evidence type="ECO:0000256" key="2">
    <source>
        <dbReference type="SAM" id="Phobius"/>
    </source>
</evidence>
<feature type="transmembrane region" description="Helical" evidence="2">
    <location>
        <begin position="288"/>
        <end position="310"/>
    </location>
</feature>
<proteinExistence type="predicted"/>
<feature type="compositionally biased region" description="Low complexity" evidence="1">
    <location>
        <begin position="182"/>
        <end position="191"/>
    </location>
</feature>
<organism evidence="3 4">
    <name type="scientific">Candidatus Neomicrothrix parvicella RN1</name>
    <dbReference type="NCBI Taxonomy" id="1229780"/>
    <lineage>
        <taxon>Bacteria</taxon>
        <taxon>Bacillati</taxon>
        <taxon>Actinomycetota</taxon>
        <taxon>Acidimicrobiia</taxon>
        <taxon>Acidimicrobiales</taxon>
        <taxon>Microthrixaceae</taxon>
        <taxon>Candidatus Neomicrothrix</taxon>
    </lineage>
</organism>
<feature type="transmembrane region" description="Helical" evidence="2">
    <location>
        <begin position="322"/>
        <end position="339"/>
    </location>
</feature>
<keyword evidence="4" id="KW-1185">Reference proteome</keyword>
<evidence type="ECO:0000313" key="4">
    <source>
        <dbReference type="Proteomes" id="UP000018291"/>
    </source>
</evidence>
<dbReference type="STRING" id="1229780.BN381_80355"/>
<protein>
    <submittedName>
        <fullName evidence="3">Uncharacterized protein</fullName>
    </submittedName>
</protein>
<dbReference type="HOGENOM" id="CLU_724988_0_0_11"/>
<dbReference type="AlphaFoldDB" id="R4Z581"/>
<feature type="region of interest" description="Disordered" evidence="1">
    <location>
        <begin position="1"/>
        <end position="237"/>
    </location>
</feature>
<feature type="compositionally biased region" description="Low complexity" evidence="1">
    <location>
        <begin position="92"/>
        <end position="124"/>
    </location>
</feature>
<dbReference type="EMBL" id="CANL01000078">
    <property type="protein sequence ID" value="CCM65825.1"/>
    <property type="molecule type" value="Genomic_DNA"/>
</dbReference>
<keyword evidence="2" id="KW-0812">Transmembrane</keyword>
<gene>
    <name evidence="3" type="ORF">BN381_80355</name>
</gene>
<feature type="compositionally biased region" description="Low complexity" evidence="1">
    <location>
        <begin position="131"/>
        <end position="163"/>
    </location>
</feature>
<evidence type="ECO:0000256" key="1">
    <source>
        <dbReference type="SAM" id="MobiDB-lite"/>
    </source>
</evidence>
<feature type="compositionally biased region" description="Pro residues" evidence="1">
    <location>
        <begin position="72"/>
        <end position="91"/>
    </location>
</feature>
<accession>R4Z581</accession>
<feature type="compositionally biased region" description="Low complexity" evidence="1">
    <location>
        <begin position="198"/>
        <end position="227"/>
    </location>
</feature>
<feature type="transmembrane region" description="Helical" evidence="2">
    <location>
        <begin position="351"/>
        <end position="370"/>
    </location>
</feature>
<comment type="caution">
    <text evidence="3">The sequence shown here is derived from an EMBL/GenBank/DDBJ whole genome shotgun (WGS) entry which is preliminary data.</text>
</comment>
<evidence type="ECO:0000313" key="3">
    <source>
        <dbReference type="EMBL" id="CCM65825.1"/>
    </source>
</evidence>
<dbReference type="Proteomes" id="UP000018291">
    <property type="component" value="Unassembled WGS sequence"/>
</dbReference>
<keyword evidence="2" id="KW-1133">Transmembrane helix</keyword>